<dbReference type="PANTHER" id="PTHR34597">
    <property type="entry name" value="SLR1661 PROTEIN"/>
    <property type="match status" value="1"/>
</dbReference>
<dbReference type="Proteomes" id="UP001138661">
    <property type="component" value="Unassembled WGS sequence"/>
</dbReference>
<keyword evidence="1" id="KW-1134">Transmembrane beta strand</keyword>
<dbReference type="InterPro" id="IPR005565">
    <property type="entry name" value="Hemolysn_activator_HlyB_C"/>
</dbReference>
<keyword evidence="2" id="KW-0812">Transmembrane</keyword>
<keyword evidence="1" id="KW-0472">Membrane</keyword>
<dbReference type="Pfam" id="PF08479">
    <property type="entry name" value="POTRA_2"/>
    <property type="match status" value="1"/>
</dbReference>
<evidence type="ECO:0000256" key="3">
    <source>
        <dbReference type="ARBA" id="ARBA00023237"/>
    </source>
</evidence>
<feature type="domain" description="Haemolysin activator HlyB C-terminal" evidence="6">
    <location>
        <begin position="339"/>
        <end position="528"/>
    </location>
</feature>
<dbReference type="GO" id="GO:0008320">
    <property type="term" value="F:protein transmembrane transporter activity"/>
    <property type="evidence" value="ECO:0007669"/>
    <property type="project" value="TreeGrafter"/>
</dbReference>
<reference evidence="8" key="1">
    <citation type="submission" date="2021-07" db="EMBL/GenBank/DDBJ databases">
        <title>Roseobacter insulae sp. nov., isolated from a tidal flat.</title>
        <authorList>
            <person name="Park S."/>
            <person name="Yoon J.-H."/>
        </authorList>
    </citation>
    <scope>NUCLEOTIDE SEQUENCE</scope>
    <source>
        <strain evidence="8">YSTF-M11</strain>
    </source>
</reference>
<accession>A0A9X1JZS5</accession>
<dbReference type="InterPro" id="IPR013686">
    <property type="entry name" value="Polypept-transport_assoc_ShlB"/>
</dbReference>
<evidence type="ECO:0000259" key="6">
    <source>
        <dbReference type="Pfam" id="PF03865"/>
    </source>
</evidence>
<protein>
    <recommendedName>
        <fullName evidence="10">Hemolysin activation/secretion protein</fullName>
    </recommendedName>
</protein>
<evidence type="ECO:0000256" key="4">
    <source>
        <dbReference type="SAM" id="MobiDB-lite"/>
    </source>
</evidence>
<dbReference type="GO" id="GO:0046819">
    <property type="term" value="P:protein secretion by the type V secretion system"/>
    <property type="evidence" value="ECO:0007669"/>
    <property type="project" value="TreeGrafter"/>
</dbReference>
<dbReference type="AlphaFoldDB" id="A0A9X1JZS5"/>
<sequence length="570" mass="59955">MRALNLLLSAGLCVMLPVAASAQAPQVPPLPETAPDTSRQVEPPRPSVEAGAVTTTGNGPSFVLNGIVLEGLSALDQADISPIWEGLIGARVTVQTLDDITRQISAAYRARGYVLSQAILPAQTVDNGLVRIVVVEGFIDQISYSGGATNQQELVTEYFDPVAQERPLKLTTLERSVLLSRDAVGSVNAGSVETVLGPSPDTFGAADLNVQIEQQPISGYFSIDNRGSRLYGDWTLGAGVRSFNALGFNETLDGNIALAPEDTALAFASVSADIPLRGLSNTLLDGARLRFGGNVFRGDPDLAEAGAATGLSSISDQTELTAQLVVPFVRARSENLFGRIGFTLRDSETETALVGLTTVEEDRLAIVEAGVTWDIADRLGGISLVDLSLRQGIDVAGAQVSATGPAAGDINFTAAQFTLSRLQALGSSSWSVFGEITGQLASGVQPNSERFYLGGASIGRGFAPGNTSGDSGYAGRAELRRAINPQTLGTFADAANVYAFIDYGRAYDRSLSRDGQQWENLGSIGVGAQISLNTWLSVTPQIIRQISGTPRDTSDPSQETRFIVGAVARF</sequence>
<evidence type="ECO:0008006" key="10">
    <source>
        <dbReference type="Google" id="ProtNLM"/>
    </source>
</evidence>
<feature type="signal peptide" evidence="5">
    <location>
        <begin position="1"/>
        <end position="24"/>
    </location>
</feature>
<evidence type="ECO:0000256" key="5">
    <source>
        <dbReference type="SAM" id="SignalP"/>
    </source>
</evidence>
<dbReference type="EMBL" id="JAHXDN010000002">
    <property type="protein sequence ID" value="MBW4707474.1"/>
    <property type="molecule type" value="Genomic_DNA"/>
</dbReference>
<dbReference type="RefSeq" id="WP_219500361.1">
    <property type="nucleotide sequence ID" value="NZ_JAHXDN010000002.1"/>
</dbReference>
<evidence type="ECO:0000256" key="1">
    <source>
        <dbReference type="ARBA" id="ARBA00022452"/>
    </source>
</evidence>
<dbReference type="PANTHER" id="PTHR34597:SF6">
    <property type="entry name" value="BLR6126 PROTEIN"/>
    <property type="match status" value="1"/>
</dbReference>
<feature type="chain" id="PRO_5040818745" description="Hemolysin activation/secretion protein" evidence="5">
    <location>
        <begin position="25"/>
        <end position="570"/>
    </location>
</feature>
<name>A0A9X1JZS5_9RHOB</name>
<evidence type="ECO:0000313" key="9">
    <source>
        <dbReference type="Proteomes" id="UP001138661"/>
    </source>
</evidence>
<evidence type="ECO:0000259" key="7">
    <source>
        <dbReference type="Pfam" id="PF08479"/>
    </source>
</evidence>
<evidence type="ECO:0000256" key="2">
    <source>
        <dbReference type="ARBA" id="ARBA00022692"/>
    </source>
</evidence>
<organism evidence="8 9">
    <name type="scientific">Roseobacter insulae</name>
    <dbReference type="NCBI Taxonomy" id="2859783"/>
    <lineage>
        <taxon>Bacteria</taxon>
        <taxon>Pseudomonadati</taxon>
        <taxon>Pseudomonadota</taxon>
        <taxon>Alphaproteobacteria</taxon>
        <taxon>Rhodobacterales</taxon>
        <taxon>Roseobacteraceae</taxon>
        <taxon>Roseobacter</taxon>
    </lineage>
</organism>
<keyword evidence="3" id="KW-0998">Cell outer membrane</keyword>
<feature type="domain" description="Polypeptide-transport-associated ShlB-type" evidence="7">
    <location>
        <begin position="62"/>
        <end position="137"/>
    </location>
</feature>
<proteinExistence type="predicted"/>
<keyword evidence="9" id="KW-1185">Reference proteome</keyword>
<dbReference type="Pfam" id="PF03865">
    <property type="entry name" value="ShlB"/>
    <property type="match status" value="1"/>
</dbReference>
<keyword evidence="5" id="KW-0732">Signal</keyword>
<evidence type="ECO:0000313" key="8">
    <source>
        <dbReference type="EMBL" id="MBW4707474.1"/>
    </source>
</evidence>
<feature type="region of interest" description="Disordered" evidence="4">
    <location>
        <begin position="25"/>
        <end position="54"/>
    </location>
</feature>
<comment type="caution">
    <text evidence="8">The sequence shown here is derived from an EMBL/GenBank/DDBJ whole genome shotgun (WGS) entry which is preliminary data.</text>
</comment>
<dbReference type="GO" id="GO:0098046">
    <property type="term" value="C:type V protein secretion system complex"/>
    <property type="evidence" value="ECO:0007669"/>
    <property type="project" value="TreeGrafter"/>
</dbReference>
<gene>
    <name evidence="8" type="ORF">KX928_06710</name>
</gene>
<dbReference type="InterPro" id="IPR051544">
    <property type="entry name" value="TPS_OM_transporter"/>
</dbReference>